<keyword evidence="2" id="KW-1003">Cell membrane</keyword>
<dbReference type="GO" id="GO:0046872">
    <property type="term" value="F:metal ion binding"/>
    <property type="evidence" value="ECO:0007669"/>
    <property type="project" value="UniProtKB-KW"/>
</dbReference>
<feature type="binding site" evidence="7">
    <location>
        <position position="165"/>
    </location>
    <ligand>
        <name>Mg(2+)</name>
        <dbReference type="ChEBI" id="CHEBI:18420"/>
    </ligand>
</feature>
<accession>A0A1F7IBG6</accession>
<keyword evidence="7" id="KW-0479">Metal-binding</keyword>
<comment type="caution">
    <text evidence="9">The sequence shown here is derived from an EMBL/GenBank/DDBJ whole genome shotgun (WGS) entry which is preliminary data.</text>
</comment>
<evidence type="ECO:0000256" key="3">
    <source>
        <dbReference type="ARBA" id="ARBA00022679"/>
    </source>
</evidence>
<dbReference type="GO" id="GO:0044038">
    <property type="term" value="P:cell wall macromolecule biosynthetic process"/>
    <property type="evidence" value="ECO:0007669"/>
    <property type="project" value="TreeGrafter"/>
</dbReference>
<dbReference type="GO" id="GO:0016780">
    <property type="term" value="F:phosphotransferase activity, for other substituted phosphate groups"/>
    <property type="evidence" value="ECO:0007669"/>
    <property type="project" value="InterPro"/>
</dbReference>
<sequence length="351" mass="38227">MLSALLFPFAAAFFLSMALTPFTISFARKFKLVDDPKTHKHPAVIHKKPLPRAGGIPIFLAIVLAMILFLPDDKTFLSIIAAGALVVIIGVLDDKYDLSPYVRFLGNCICAAIVVFSGVEIPFITNPLGGILSFTNFSFSFLSITFTSSTLLAIAWIVWVMNMLNWSKGVDGQMPGIAVVSAVIIGIASLRFPIITQNNIYTSQLSFITAGASLGFLFYNFYPAKIFPGYSATILGFMLGVVSIMSSVKLATAVLVMGVPAADALFTITRRILSRKSPFWHDKGHLHHLLLAQGLSQRVIALFYWLMSLLLGFFALNLSSRGKLFAIILVVVFVGAFILTLKLFGKSAEEG</sequence>
<evidence type="ECO:0000313" key="10">
    <source>
        <dbReference type="Proteomes" id="UP000179270"/>
    </source>
</evidence>
<proteinExistence type="predicted"/>
<evidence type="ECO:0000256" key="2">
    <source>
        <dbReference type="ARBA" id="ARBA00022475"/>
    </source>
</evidence>
<keyword evidence="7" id="KW-0460">Magnesium</keyword>
<dbReference type="STRING" id="1802055.A3A74_04170"/>
<feature type="transmembrane region" description="Helical" evidence="8">
    <location>
        <begin position="176"/>
        <end position="194"/>
    </location>
</feature>
<evidence type="ECO:0008006" key="11">
    <source>
        <dbReference type="Google" id="ProtNLM"/>
    </source>
</evidence>
<evidence type="ECO:0000256" key="4">
    <source>
        <dbReference type="ARBA" id="ARBA00022692"/>
    </source>
</evidence>
<evidence type="ECO:0000256" key="8">
    <source>
        <dbReference type="SAM" id="Phobius"/>
    </source>
</evidence>
<organism evidence="9 10">
    <name type="scientific">Candidatus Roizmanbacteria bacterium RIFCSPLOWO2_01_FULL_35_13</name>
    <dbReference type="NCBI Taxonomy" id="1802055"/>
    <lineage>
        <taxon>Bacteria</taxon>
        <taxon>Candidatus Roizmaniibacteriota</taxon>
    </lineage>
</organism>
<name>A0A1F7IBG6_9BACT</name>
<dbReference type="GO" id="GO:0071555">
    <property type="term" value="P:cell wall organization"/>
    <property type="evidence" value="ECO:0007669"/>
    <property type="project" value="TreeGrafter"/>
</dbReference>
<feature type="transmembrane region" description="Helical" evidence="8">
    <location>
        <begin position="200"/>
        <end position="219"/>
    </location>
</feature>
<feature type="transmembrane region" description="Helical" evidence="8">
    <location>
        <begin position="299"/>
        <end position="318"/>
    </location>
</feature>
<feature type="transmembrane region" description="Helical" evidence="8">
    <location>
        <begin position="324"/>
        <end position="344"/>
    </location>
</feature>
<evidence type="ECO:0000313" key="9">
    <source>
        <dbReference type="EMBL" id="OGK40692.1"/>
    </source>
</evidence>
<dbReference type="InterPro" id="IPR000715">
    <property type="entry name" value="Glycosyl_transferase_4"/>
</dbReference>
<feature type="transmembrane region" description="Helical" evidence="8">
    <location>
        <begin position="76"/>
        <end position="92"/>
    </location>
</feature>
<dbReference type="PANTHER" id="PTHR22926">
    <property type="entry name" value="PHOSPHO-N-ACETYLMURAMOYL-PENTAPEPTIDE-TRANSFERASE"/>
    <property type="match status" value="1"/>
</dbReference>
<reference evidence="9 10" key="1">
    <citation type="journal article" date="2016" name="Nat. Commun.">
        <title>Thousands of microbial genomes shed light on interconnected biogeochemical processes in an aquifer system.</title>
        <authorList>
            <person name="Anantharaman K."/>
            <person name="Brown C.T."/>
            <person name="Hug L.A."/>
            <person name="Sharon I."/>
            <person name="Castelle C.J."/>
            <person name="Probst A.J."/>
            <person name="Thomas B.C."/>
            <person name="Singh A."/>
            <person name="Wilkins M.J."/>
            <person name="Karaoz U."/>
            <person name="Brodie E.L."/>
            <person name="Williams K.H."/>
            <person name="Hubbard S.S."/>
            <person name="Banfield J.F."/>
        </authorList>
    </citation>
    <scope>NUCLEOTIDE SEQUENCE [LARGE SCALE GENOMIC DNA]</scope>
</reference>
<feature type="transmembrane region" description="Helical" evidence="8">
    <location>
        <begin position="6"/>
        <end position="28"/>
    </location>
</feature>
<keyword evidence="6 8" id="KW-0472">Membrane</keyword>
<keyword evidence="5 8" id="KW-1133">Transmembrane helix</keyword>
<keyword evidence="4 8" id="KW-0812">Transmembrane</keyword>
<comment type="cofactor">
    <cofactor evidence="7">
        <name>Mg(2+)</name>
        <dbReference type="ChEBI" id="CHEBI:18420"/>
    </cofactor>
</comment>
<comment type="subcellular location">
    <subcellularLocation>
        <location evidence="1">Cell membrane</location>
        <topology evidence="1">Multi-pass membrane protein</topology>
    </subcellularLocation>
</comment>
<dbReference type="CDD" id="cd06853">
    <property type="entry name" value="GT_WecA_like"/>
    <property type="match status" value="1"/>
</dbReference>
<dbReference type="GO" id="GO:0005886">
    <property type="term" value="C:plasma membrane"/>
    <property type="evidence" value="ECO:0007669"/>
    <property type="project" value="UniProtKB-SubCell"/>
</dbReference>
<gene>
    <name evidence="9" type="ORF">A3A74_04170</name>
</gene>
<dbReference type="PANTHER" id="PTHR22926:SF3">
    <property type="entry name" value="UNDECAPRENYL-PHOSPHATE ALPHA-N-ACETYLGLUCOSAMINYL 1-PHOSPHATE TRANSFERASE"/>
    <property type="match status" value="1"/>
</dbReference>
<feature type="transmembrane region" description="Helical" evidence="8">
    <location>
        <begin position="104"/>
        <end position="125"/>
    </location>
</feature>
<feature type="transmembrane region" description="Helical" evidence="8">
    <location>
        <begin position="49"/>
        <end position="70"/>
    </location>
</feature>
<protein>
    <recommendedName>
        <fullName evidence="11">Undecaprenyl-phosphate alpha-N-acetylglucosaminyl 1-phosphate transferase</fullName>
    </recommendedName>
</protein>
<feature type="transmembrane region" description="Helical" evidence="8">
    <location>
        <begin position="137"/>
        <end position="164"/>
    </location>
</feature>
<dbReference type="AlphaFoldDB" id="A0A1F7IBG6"/>
<dbReference type="GO" id="GO:0009103">
    <property type="term" value="P:lipopolysaccharide biosynthetic process"/>
    <property type="evidence" value="ECO:0007669"/>
    <property type="project" value="TreeGrafter"/>
</dbReference>
<dbReference type="Proteomes" id="UP000179270">
    <property type="component" value="Unassembled WGS sequence"/>
</dbReference>
<evidence type="ECO:0000256" key="1">
    <source>
        <dbReference type="ARBA" id="ARBA00004651"/>
    </source>
</evidence>
<keyword evidence="3" id="KW-0808">Transferase</keyword>
<evidence type="ECO:0000256" key="7">
    <source>
        <dbReference type="PIRSR" id="PIRSR600715-1"/>
    </source>
</evidence>
<evidence type="ECO:0000256" key="5">
    <source>
        <dbReference type="ARBA" id="ARBA00022989"/>
    </source>
</evidence>
<dbReference type="EMBL" id="MGAF01000027">
    <property type="protein sequence ID" value="OGK40692.1"/>
    <property type="molecule type" value="Genomic_DNA"/>
</dbReference>
<evidence type="ECO:0000256" key="6">
    <source>
        <dbReference type="ARBA" id="ARBA00023136"/>
    </source>
</evidence>
<dbReference type="Pfam" id="PF00953">
    <property type="entry name" value="Glycos_transf_4"/>
    <property type="match status" value="1"/>
</dbReference>